<dbReference type="InterPro" id="IPR029033">
    <property type="entry name" value="His_PPase_superfam"/>
</dbReference>
<keyword evidence="2" id="KW-1185">Reference proteome</keyword>
<organism evidence="1 2">
    <name type="scientific">Mesosutterella faecium</name>
    <dbReference type="NCBI Taxonomy" id="2925194"/>
    <lineage>
        <taxon>Bacteria</taxon>
        <taxon>Pseudomonadati</taxon>
        <taxon>Pseudomonadota</taxon>
        <taxon>Betaproteobacteria</taxon>
        <taxon>Burkholderiales</taxon>
        <taxon>Sutterellaceae</taxon>
        <taxon>Mesosutterella</taxon>
    </lineage>
</organism>
<name>A0ABT7IPD8_9BURK</name>
<sequence length="201" mass="22385">MLVYWLRHGETAWNRLGKIQGCTDIPLDDEGRRQARETAAALSGVTFDRAFSSPLSRARETARIVLQGRGPEVQVLEDLREVNFGSFDGRDMRRSRSDPADPLYLWFHQPASFRPAPGGESLGQAADRIRGVLERSILPLEGSAGRVFVAAHGSVTRIMLTLLMGRPASRFQELSMKNCALSVLEVSGGRVRIVDWGRIFY</sequence>
<dbReference type="CDD" id="cd07067">
    <property type="entry name" value="HP_PGM_like"/>
    <property type="match status" value="1"/>
</dbReference>
<dbReference type="Pfam" id="PF00300">
    <property type="entry name" value="His_Phos_1"/>
    <property type="match status" value="1"/>
</dbReference>
<dbReference type="InterPro" id="IPR013078">
    <property type="entry name" value="His_Pase_superF_clade-1"/>
</dbReference>
<keyword evidence="1" id="KW-0378">Hydrolase</keyword>
<dbReference type="InterPro" id="IPR050275">
    <property type="entry name" value="PGM_Phosphatase"/>
</dbReference>
<dbReference type="EC" id="3.1.3.-" evidence="1"/>
<gene>
    <name evidence="1" type="ORF">MUN46_007375</name>
</gene>
<comment type="caution">
    <text evidence="1">The sequence shown here is derived from an EMBL/GenBank/DDBJ whole genome shotgun (WGS) entry which is preliminary data.</text>
</comment>
<dbReference type="SMART" id="SM00855">
    <property type="entry name" value="PGAM"/>
    <property type="match status" value="1"/>
</dbReference>
<dbReference type="RefSeq" id="WP_243377215.1">
    <property type="nucleotide sequence ID" value="NZ_JAKZJU020000001.1"/>
</dbReference>
<dbReference type="PIRSF" id="PIRSF000709">
    <property type="entry name" value="6PFK_2-Ptase"/>
    <property type="match status" value="1"/>
</dbReference>
<protein>
    <submittedName>
        <fullName evidence="1">Histidine phosphatase family protein</fullName>
        <ecNumber evidence="1">3.1.3.-</ecNumber>
    </submittedName>
</protein>
<dbReference type="GO" id="GO:0016787">
    <property type="term" value="F:hydrolase activity"/>
    <property type="evidence" value="ECO:0007669"/>
    <property type="project" value="UniProtKB-KW"/>
</dbReference>
<dbReference type="Proteomes" id="UP001165481">
    <property type="component" value="Unassembled WGS sequence"/>
</dbReference>
<evidence type="ECO:0000313" key="2">
    <source>
        <dbReference type="Proteomes" id="UP001165481"/>
    </source>
</evidence>
<dbReference type="PANTHER" id="PTHR48100">
    <property type="entry name" value="BROAD-SPECIFICITY PHOSPHATASE YOR283W-RELATED"/>
    <property type="match status" value="1"/>
</dbReference>
<proteinExistence type="predicted"/>
<dbReference type="EMBL" id="JAKZJU020000001">
    <property type="protein sequence ID" value="MDL2059746.1"/>
    <property type="molecule type" value="Genomic_DNA"/>
</dbReference>
<reference evidence="1" key="1">
    <citation type="submission" date="2023-03" db="EMBL/GenBank/DDBJ databases">
        <title>Mesosutterella sp. nov. isolated from porcine feces.</title>
        <authorList>
            <person name="Yu S."/>
        </authorList>
    </citation>
    <scope>NUCLEOTIDE SEQUENCE</scope>
    <source>
        <strain evidence="1">AGMB02718</strain>
    </source>
</reference>
<dbReference type="Gene3D" id="3.40.50.1240">
    <property type="entry name" value="Phosphoglycerate mutase-like"/>
    <property type="match status" value="1"/>
</dbReference>
<accession>A0ABT7IPD8</accession>
<dbReference type="SUPFAM" id="SSF53254">
    <property type="entry name" value="Phosphoglycerate mutase-like"/>
    <property type="match status" value="1"/>
</dbReference>
<evidence type="ECO:0000313" key="1">
    <source>
        <dbReference type="EMBL" id="MDL2059746.1"/>
    </source>
</evidence>